<accession>A0A3B7LUU5</accession>
<dbReference type="Proteomes" id="UP000263753">
    <property type="component" value="Chromosome"/>
</dbReference>
<evidence type="ECO:0000313" key="2">
    <source>
        <dbReference type="Proteomes" id="UP000263753"/>
    </source>
</evidence>
<evidence type="ECO:0000313" key="1">
    <source>
        <dbReference type="EMBL" id="AXY56318.1"/>
    </source>
</evidence>
<dbReference type="KEGG" id="achi:CDG60_06895"/>
<protein>
    <submittedName>
        <fullName evidence="1">Uncharacterized protein</fullName>
    </submittedName>
</protein>
<sequence>MTQDHEIISLYKAKGFALSATLTDMLNELYIHRTERRGCGYTQSTRLLAGYINVSRNADDYSDLKLFLDYDIRPLKRIVELSRVSGLSLQDWHNLDINSEVQAFIHSIGDGELKNLLQQQSDFQSLLRQTALEVSLEESKLLCGLIQDVILPKTSQSSGLVELKPLDEKPKVGSCPMAEQFFLKIAHRRVLRQGELNVFVDAEQRPLLLEKMNMGDNHSCISLQPLLMNGVQLPPGSLFSVDYDRDLIQNKIPNREYTGFVMPFSEISGFWFLRFTTLAISPENRKRAFTTHFEQQVANGLFSPGVTQLQQLIDVAQAQIR</sequence>
<organism evidence="1 2">
    <name type="scientific">Acinetobacter chinensis</name>
    <dbReference type="NCBI Taxonomy" id="2004650"/>
    <lineage>
        <taxon>Bacteria</taxon>
        <taxon>Pseudomonadati</taxon>
        <taxon>Pseudomonadota</taxon>
        <taxon>Gammaproteobacteria</taxon>
        <taxon>Moraxellales</taxon>
        <taxon>Moraxellaceae</taxon>
        <taxon>Acinetobacter</taxon>
    </lineage>
</organism>
<reference evidence="2" key="1">
    <citation type="submission" date="2018-09" db="EMBL/GenBank/DDBJ databases">
        <title>The complete genome of Acinetobacter sp. strain WCHAc010005.</title>
        <authorList>
            <person name="Hu Y."/>
            <person name="Long H."/>
            <person name="Feng Y."/>
            <person name="Zong Z."/>
        </authorList>
    </citation>
    <scope>NUCLEOTIDE SEQUENCE [LARGE SCALE GENOMIC DNA]</scope>
    <source>
        <strain evidence="2">WCHAc010005</strain>
    </source>
</reference>
<dbReference type="RefSeq" id="WP_087511306.1">
    <property type="nucleotide sequence ID" value="NZ_CP032134.1"/>
</dbReference>
<name>A0A3B7LUU5_9GAMM</name>
<proteinExistence type="predicted"/>
<dbReference type="AlphaFoldDB" id="A0A3B7LUU5"/>
<dbReference type="EMBL" id="CP032134">
    <property type="protein sequence ID" value="AXY56318.1"/>
    <property type="molecule type" value="Genomic_DNA"/>
</dbReference>
<gene>
    <name evidence="1" type="ORF">CDG60_06895</name>
</gene>